<dbReference type="PANTHER" id="PTHR37832">
    <property type="entry name" value="BLL2683 PROTEIN"/>
    <property type="match status" value="1"/>
</dbReference>
<organism evidence="2 3">
    <name type="scientific">Cryobacterium zhongshanensis</name>
    <dbReference type="NCBI Taxonomy" id="2928153"/>
    <lineage>
        <taxon>Bacteria</taxon>
        <taxon>Bacillati</taxon>
        <taxon>Actinomycetota</taxon>
        <taxon>Actinomycetes</taxon>
        <taxon>Micrococcales</taxon>
        <taxon>Microbacteriaceae</taxon>
        <taxon>Cryobacterium</taxon>
    </lineage>
</organism>
<evidence type="ECO:0000313" key="2">
    <source>
        <dbReference type="EMBL" id="MCI4658755.1"/>
    </source>
</evidence>
<dbReference type="AlphaFoldDB" id="A0AA41QWV4"/>
<comment type="caution">
    <text evidence="2">The sequence shown here is derived from an EMBL/GenBank/DDBJ whole genome shotgun (WGS) entry which is preliminary data.</text>
</comment>
<dbReference type="Proteomes" id="UP001165341">
    <property type="component" value="Unassembled WGS sequence"/>
</dbReference>
<dbReference type="PANTHER" id="PTHR37832:SF1">
    <property type="entry name" value="STRESS-RESPONSE A_B BARREL DOMAIN-CONTAINING PROTEIN"/>
    <property type="match status" value="1"/>
</dbReference>
<proteinExistence type="predicted"/>
<dbReference type="InterPro" id="IPR013097">
    <property type="entry name" value="Dabb"/>
</dbReference>
<keyword evidence="3" id="KW-1185">Reference proteome</keyword>
<dbReference type="Pfam" id="PF07876">
    <property type="entry name" value="Dabb"/>
    <property type="match status" value="1"/>
</dbReference>
<protein>
    <submittedName>
        <fullName evidence="2">Dabb family protein</fullName>
    </submittedName>
</protein>
<sequence length="105" mass="11500">MIRHVVLFRFEDSFTPGIERRWRSGLDGLVGSVPGLRSLSVGRDVGGEARSWDCAIVADFDSLSDVAGYATHPLHTPLIALSAPHSRQIASVDFDLPTHRKDSTE</sequence>
<evidence type="ECO:0000313" key="3">
    <source>
        <dbReference type="Proteomes" id="UP001165341"/>
    </source>
</evidence>
<dbReference type="RefSeq" id="WP_243012412.1">
    <property type="nucleotide sequence ID" value="NZ_JALGAR010000003.1"/>
</dbReference>
<gene>
    <name evidence="2" type="ORF">MQH31_13155</name>
</gene>
<dbReference type="SUPFAM" id="SSF54909">
    <property type="entry name" value="Dimeric alpha+beta barrel"/>
    <property type="match status" value="1"/>
</dbReference>
<dbReference type="PROSITE" id="PS51502">
    <property type="entry name" value="S_R_A_B_BARREL"/>
    <property type="match status" value="1"/>
</dbReference>
<accession>A0AA41QWV4</accession>
<dbReference type="EMBL" id="JALGAR010000003">
    <property type="protein sequence ID" value="MCI4658755.1"/>
    <property type="molecule type" value="Genomic_DNA"/>
</dbReference>
<dbReference type="SMART" id="SM00886">
    <property type="entry name" value="Dabb"/>
    <property type="match status" value="1"/>
</dbReference>
<dbReference type="InterPro" id="IPR011008">
    <property type="entry name" value="Dimeric_a/b-barrel"/>
</dbReference>
<dbReference type="Gene3D" id="3.30.70.100">
    <property type="match status" value="1"/>
</dbReference>
<evidence type="ECO:0000259" key="1">
    <source>
        <dbReference type="PROSITE" id="PS51502"/>
    </source>
</evidence>
<name>A0AA41QWV4_9MICO</name>
<reference evidence="2" key="1">
    <citation type="submission" date="2022-03" db="EMBL/GenBank/DDBJ databases">
        <title>Cryobacterium sp. nov. strain ZS14-85, isolated from Antarctic soil.</title>
        <authorList>
            <person name="Li J."/>
            <person name="Niu G."/>
        </authorList>
    </citation>
    <scope>NUCLEOTIDE SEQUENCE</scope>
    <source>
        <strain evidence="2">ZS14-85</strain>
    </source>
</reference>
<feature type="domain" description="Stress-response A/B barrel" evidence="1">
    <location>
        <begin position="2"/>
        <end position="94"/>
    </location>
</feature>